<dbReference type="EMBL" id="FLUL01000001">
    <property type="protein sequence ID" value="SBV97649.1"/>
    <property type="molecule type" value="Genomic_DNA"/>
</dbReference>
<dbReference type="Gene3D" id="3.40.50.1110">
    <property type="entry name" value="SGNH hydrolase"/>
    <property type="match status" value="1"/>
</dbReference>
<evidence type="ECO:0000256" key="2">
    <source>
        <dbReference type="SAM" id="SignalP"/>
    </source>
</evidence>
<dbReference type="InterPro" id="IPR036514">
    <property type="entry name" value="SGNH_hydro_sf"/>
</dbReference>
<evidence type="ECO:0000313" key="4">
    <source>
        <dbReference type="EMBL" id="SBV97649.1"/>
    </source>
</evidence>
<reference evidence="4" key="1">
    <citation type="submission" date="2016-04" db="EMBL/GenBank/DDBJ databases">
        <authorList>
            <person name="Evans L.H."/>
            <person name="Alamgir A."/>
            <person name="Owens N."/>
            <person name="Weber N.D."/>
            <person name="Virtaneva K."/>
            <person name="Barbian K."/>
            <person name="Babar A."/>
            <person name="Rosenke K."/>
        </authorList>
    </citation>
    <scope>NUCLEOTIDE SEQUENCE</scope>
    <source>
        <strain evidence="4">86-2</strain>
    </source>
</reference>
<sequence length="222" mass="25732">MRTILSILMLFCTMILSAQEIQENILENKTYLERMAYFKANPLTNGQIIFLGNSLTQGGKWNEYFPNQKPVNRGIAGDNTLGMLNRLNEIIIAKPKKVFLMAGINDISLSRSNEKIMIGIKSIIYQIETGSPYTKIYVQSLLPINNNKNVYQRMLNKEWQIEQLNKELKAFCEKENITFINIYPAFLSEDRTLDARYTTDGLHLNDNGYTVWVDQIRKYVEE</sequence>
<feature type="chain" id="PRO_5012194331" description="SGNH hydrolase-type esterase domain-containing protein" evidence="2">
    <location>
        <begin position="19"/>
        <end position="222"/>
    </location>
</feature>
<protein>
    <recommendedName>
        <fullName evidence="3">SGNH hydrolase-type esterase domain-containing protein</fullName>
    </recommendedName>
</protein>
<proteinExistence type="predicted"/>
<name>A0A212JE03_9BACT</name>
<dbReference type="InterPro" id="IPR013830">
    <property type="entry name" value="SGNH_hydro"/>
</dbReference>
<feature type="domain" description="SGNH hydrolase-type esterase" evidence="3">
    <location>
        <begin position="50"/>
        <end position="210"/>
    </location>
</feature>
<keyword evidence="2" id="KW-0732">Signal</keyword>
<gene>
    <name evidence="4" type="ORF">KL86DYS2_11309</name>
</gene>
<dbReference type="GO" id="GO:0004622">
    <property type="term" value="F:phosphatidylcholine lysophospholipase activity"/>
    <property type="evidence" value="ECO:0007669"/>
    <property type="project" value="TreeGrafter"/>
</dbReference>
<feature type="signal peptide" evidence="2">
    <location>
        <begin position="1"/>
        <end position="18"/>
    </location>
</feature>
<evidence type="ECO:0000259" key="3">
    <source>
        <dbReference type="Pfam" id="PF13472"/>
    </source>
</evidence>
<keyword evidence="1" id="KW-0175">Coiled coil</keyword>
<dbReference type="PANTHER" id="PTHR30383">
    <property type="entry name" value="THIOESTERASE 1/PROTEASE 1/LYSOPHOSPHOLIPASE L1"/>
    <property type="match status" value="1"/>
</dbReference>
<dbReference type="PANTHER" id="PTHR30383:SF5">
    <property type="entry name" value="SGNH HYDROLASE-TYPE ESTERASE DOMAIN-CONTAINING PROTEIN"/>
    <property type="match status" value="1"/>
</dbReference>
<dbReference type="Pfam" id="PF13472">
    <property type="entry name" value="Lipase_GDSL_2"/>
    <property type="match status" value="1"/>
</dbReference>
<accession>A0A212JE03</accession>
<dbReference type="RefSeq" id="WP_296948423.1">
    <property type="nucleotide sequence ID" value="NZ_LT599021.1"/>
</dbReference>
<evidence type="ECO:0000256" key="1">
    <source>
        <dbReference type="SAM" id="Coils"/>
    </source>
</evidence>
<dbReference type="SUPFAM" id="SSF52266">
    <property type="entry name" value="SGNH hydrolase"/>
    <property type="match status" value="1"/>
</dbReference>
<dbReference type="AlphaFoldDB" id="A0A212JE03"/>
<feature type="coiled-coil region" evidence="1">
    <location>
        <begin position="147"/>
        <end position="174"/>
    </location>
</feature>
<dbReference type="InterPro" id="IPR051532">
    <property type="entry name" value="Ester_Hydrolysis_Enzymes"/>
</dbReference>
<organism evidence="4">
    <name type="scientific">uncultured Dysgonomonas sp</name>
    <dbReference type="NCBI Taxonomy" id="206096"/>
    <lineage>
        <taxon>Bacteria</taxon>
        <taxon>Pseudomonadati</taxon>
        <taxon>Bacteroidota</taxon>
        <taxon>Bacteroidia</taxon>
        <taxon>Bacteroidales</taxon>
        <taxon>Dysgonomonadaceae</taxon>
        <taxon>Dysgonomonas</taxon>
        <taxon>environmental samples</taxon>
    </lineage>
</organism>